<name>A0A0E9TQ37_ANGAN</name>
<accession>A0A0E9TQ37</accession>
<organism evidence="1">
    <name type="scientific">Anguilla anguilla</name>
    <name type="common">European freshwater eel</name>
    <name type="synonym">Muraena anguilla</name>
    <dbReference type="NCBI Taxonomy" id="7936"/>
    <lineage>
        <taxon>Eukaryota</taxon>
        <taxon>Metazoa</taxon>
        <taxon>Chordata</taxon>
        <taxon>Craniata</taxon>
        <taxon>Vertebrata</taxon>
        <taxon>Euteleostomi</taxon>
        <taxon>Actinopterygii</taxon>
        <taxon>Neopterygii</taxon>
        <taxon>Teleostei</taxon>
        <taxon>Anguilliformes</taxon>
        <taxon>Anguillidae</taxon>
        <taxon>Anguilla</taxon>
    </lineage>
</organism>
<reference evidence="1" key="1">
    <citation type="submission" date="2014-11" db="EMBL/GenBank/DDBJ databases">
        <authorList>
            <person name="Amaro Gonzalez C."/>
        </authorList>
    </citation>
    <scope>NUCLEOTIDE SEQUENCE</scope>
</reference>
<evidence type="ECO:0000313" key="1">
    <source>
        <dbReference type="EMBL" id="JAH55819.1"/>
    </source>
</evidence>
<dbReference type="EMBL" id="GBXM01052758">
    <property type="protein sequence ID" value="JAH55819.1"/>
    <property type="molecule type" value="Transcribed_RNA"/>
</dbReference>
<reference evidence="1" key="2">
    <citation type="journal article" date="2015" name="Fish Shellfish Immunol.">
        <title>Early steps in the European eel (Anguilla anguilla)-Vibrio vulnificus interaction in the gills: Role of the RtxA13 toxin.</title>
        <authorList>
            <person name="Callol A."/>
            <person name="Pajuelo D."/>
            <person name="Ebbesson L."/>
            <person name="Teles M."/>
            <person name="MacKenzie S."/>
            <person name="Amaro C."/>
        </authorList>
    </citation>
    <scope>NUCLEOTIDE SEQUENCE</scope>
</reference>
<protein>
    <submittedName>
        <fullName evidence="1">Uncharacterized protein</fullName>
    </submittedName>
</protein>
<proteinExistence type="predicted"/>
<dbReference type="AlphaFoldDB" id="A0A0E9TQ37"/>
<sequence>MWTNPRSSTVERSGGIVHCRLNSGFRTVLCSST</sequence>